<dbReference type="PANTHER" id="PTHR30146">
    <property type="entry name" value="LACI-RELATED TRANSCRIPTIONAL REPRESSOR"/>
    <property type="match status" value="1"/>
</dbReference>
<dbReference type="InterPro" id="IPR000843">
    <property type="entry name" value="HTH_LacI"/>
</dbReference>
<evidence type="ECO:0000313" key="6">
    <source>
        <dbReference type="Proteomes" id="UP000094580"/>
    </source>
</evidence>
<dbReference type="Proteomes" id="UP000094580">
    <property type="component" value="Unassembled WGS sequence"/>
</dbReference>
<reference evidence="5 6" key="1">
    <citation type="submission" date="2016-07" db="EMBL/GenBank/DDBJ databases">
        <authorList>
            <person name="Townsley L."/>
            <person name="Shank E.A."/>
        </authorList>
    </citation>
    <scope>NUCLEOTIDE SEQUENCE [LARGE SCALE GENOMIC DNA]</scope>
    <source>
        <strain evidence="5 6">CH01</strain>
    </source>
</reference>
<dbReference type="CDD" id="cd06286">
    <property type="entry name" value="PBP1_CcpB-like"/>
    <property type="match status" value="1"/>
</dbReference>
<keyword evidence="1" id="KW-0805">Transcription regulation</keyword>
<dbReference type="SMART" id="SM00354">
    <property type="entry name" value="HTH_LACI"/>
    <property type="match status" value="1"/>
</dbReference>
<proteinExistence type="predicted"/>
<evidence type="ECO:0000256" key="3">
    <source>
        <dbReference type="ARBA" id="ARBA00023163"/>
    </source>
</evidence>
<dbReference type="InterPro" id="IPR010982">
    <property type="entry name" value="Lambda_DNA-bd_dom_sf"/>
</dbReference>
<protein>
    <submittedName>
        <fullName evidence="5">LacI family transcriptional regulator</fullName>
    </submittedName>
</protein>
<dbReference type="Pfam" id="PF13377">
    <property type="entry name" value="Peripla_BP_3"/>
    <property type="match status" value="1"/>
</dbReference>
<dbReference type="RefSeq" id="WP_069033242.1">
    <property type="nucleotide sequence ID" value="NZ_MDKC01000007.1"/>
</dbReference>
<dbReference type="SUPFAM" id="SSF47413">
    <property type="entry name" value="lambda repressor-like DNA-binding domains"/>
    <property type="match status" value="1"/>
</dbReference>
<dbReference type="PROSITE" id="PS00356">
    <property type="entry name" value="HTH_LACI_1"/>
    <property type="match status" value="1"/>
</dbReference>
<evidence type="ECO:0000313" key="5">
    <source>
        <dbReference type="EMBL" id="ODG92611.1"/>
    </source>
</evidence>
<dbReference type="PRINTS" id="PR00036">
    <property type="entry name" value="HTHLACI"/>
</dbReference>
<evidence type="ECO:0000259" key="4">
    <source>
        <dbReference type="PROSITE" id="PS50932"/>
    </source>
</evidence>
<feature type="domain" description="HTH lacI-type" evidence="4">
    <location>
        <begin position="2"/>
        <end position="56"/>
    </location>
</feature>
<dbReference type="CDD" id="cd01392">
    <property type="entry name" value="HTH_LacI"/>
    <property type="match status" value="1"/>
</dbReference>
<keyword evidence="2" id="KW-0238">DNA-binding</keyword>
<dbReference type="Gene3D" id="1.10.260.40">
    <property type="entry name" value="lambda repressor-like DNA-binding domains"/>
    <property type="match status" value="1"/>
</dbReference>
<sequence>MSNIKEIARIAGVSVTTVSRVLNDEPYVSEEKRKAVLNAIELTNYQRNQNAVNLSKGKTNLIGVVIPFSQHPYFGLLIDGIANEAIKNNYKLVLFQSNYEEKREIEALKMLQHKQIDSLIICSRICSIEMIEAYKQYGQIVLFEDARNTGVSSTFIDQYNCFMIALEYLYQKGHRKIGYSIGRRTGKNSKQRESAYIDFHSKYNESLNNDFVFDNCYYFEDGERIIQLLLNLKERPTALLVTSDQVAAGVQTCCNDHGIAIPQDLAIIGFDNQPIAKVMKLTTVEIPLREVGKKLFIQAINSEVTQEEIAFKLIERQTV</sequence>
<dbReference type="Gene3D" id="3.40.50.2300">
    <property type="match status" value="2"/>
</dbReference>
<evidence type="ECO:0000256" key="1">
    <source>
        <dbReference type="ARBA" id="ARBA00023015"/>
    </source>
</evidence>
<dbReference type="PROSITE" id="PS50932">
    <property type="entry name" value="HTH_LACI_2"/>
    <property type="match status" value="1"/>
</dbReference>
<comment type="caution">
    <text evidence="5">The sequence shown here is derived from an EMBL/GenBank/DDBJ whole genome shotgun (WGS) entry which is preliminary data.</text>
</comment>
<keyword evidence="6" id="KW-1185">Reference proteome</keyword>
<name>A0ABX2ZS71_9BACI</name>
<dbReference type="EMBL" id="MDKC01000007">
    <property type="protein sequence ID" value="ODG92611.1"/>
    <property type="molecule type" value="Genomic_DNA"/>
</dbReference>
<evidence type="ECO:0000256" key="2">
    <source>
        <dbReference type="ARBA" id="ARBA00023125"/>
    </source>
</evidence>
<gene>
    <name evidence="5" type="ORF">BED47_19420</name>
</gene>
<dbReference type="PANTHER" id="PTHR30146:SF105">
    <property type="entry name" value="CATABOLITE CONTROL PROTEIN B"/>
    <property type="match status" value="1"/>
</dbReference>
<keyword evidence="3" id="KW-0804">Transcription</keyword>
<accession>A0ABX2ZS71</accession>
<dbReference type="InterPro" id="IPR028082">
    <property type="entry name" value="Peripla_BP_I"/>
</dbReference>
<organism evidence="5 6">
    <name type="scientific">Gottfriedia luciferensis</name>
    <dbReference type="NCBI Taxonomy" id="178774"/>
    <lineage>
        <taxon>Bacteria</taxon>
        <taxon>Bacillati</taxon>
        <taxon>Bacillota</taxon>
        <taxon>Bacilli</taxon>
        <taxon>Bacillales</taxon>
        <taxon>Bacillaceae</taxon>
        <taxon>Gottfriedia</taxon>
    </lineage>
</organism>
<dbReference type="InterPro" id="IPR046335">
    <property type="entry name" value="LacI/GalR-like_sensor"/>
</dbReference>
<dbReference type="SUPFAM" id="SSF53822">
    <property type="entry name" value="Periplasmic binding protein-like I"/>
    <property type="match status" value="1"/>
</dbReference>
<dbReference type="Pfam" id="PF00356">
    <property type="entry name" value="LacI"/>
    <property type="match status" value="1"/>
</dbReference>